<keyword evidence="3" id="KW-1185">Reference proteome</keyword>
<accession>A0A1B7XQC3</accession>
<organism evidence="2 3">
    <name type="scientific">Colletotrichum higginsianum (strain IMI 349063)</name>
    <name type="common">Crucifer anthracnose fungus</name>
    <dbReference type="NCBI Taxonomy" id="759273"/>
    <lineage>
        <taxon>Eukaryota</taxon>
        <taxon>Fungi</taxon>
        <taxon>Dikarya</taxon>
        <taxon>Ascomycota</taxon>
        <taxon>Pezizomycotina</taxon>
        <taxon>Sordariomycetes</taxon>
        <taxon>Hypocreomycetidae</taxon>
        <taxon>Glomerellales</taxon>
        <taxon>Glomerellaceae</taxon>
        <taxon>Colletotrichum</taxon>
        <taxon>Colletotrichum destructivum species complex</taxon>
    </lineage>
</organism>
<evidence type="ECO:0000313" key="3">
    <source>
        <dbReference type="Proteomes" id="UP000092177"/>
    </source>
</evidence>
<evidence type="ECO:0000256" key="1">
    <source>
        <dbReference type="SAM" id="MobiDB-lite"/>
    </source>
</evidence>
<feature type="compositionally biased region" description="Low complexity" evidence="1">
    <location>
        <begin position="26"/>
        <end position="50"/>
    </location>
</feature>
<dbReference type="AlphaFoldDB" id="A0A1B7XQC3"/>
<evidence type="ECO:0000313" key="2">
    <source>
        <dbReference type="EMBL" id="OBR01960.1"/>
    </source>
</evidence>
<dbReference type="VEuPathDB" id="FungiDB:CH63R_14532"/>
<sequence length="412" mass="44478">MSLFADTAHANLLADTTSDRAILTMSTPTPTASPAPSLSPSRSPSSSLSTFHDGSGNTQMGLALDEDNTVNIGLFSAEGTGPCPTPGCPPTSLRLDTPENLEADLDALCLWQSGLLLLPPGSSPSPTAEFRLAPEHLNRFQSLLRQLRIARFSYDFPSSYARVVMVESTLHAQAIRRASELVIRARDDMVTAVSAYANGLQDAQPAADAAHLAIRLENLLDNGAAKVELPGGLLRQPDMQLIDLPGVSKLPPFVVEIAFGQTRQSAAAKAKQYLAQTDGRIRAVLILDFQYPKASSVRLGLWTAHSDAKVIDPVEVQKSTLFDADVDGDSNAPVDGTLRLFASDFLSIDPQELPQELSRPSSVGPDADSLRARRTGTDADNDHWKQIQAWGAWEVEWAYKLREPAVEDFVVL</sequence>
<feature type="region of interest" description="Disordered" evidence="1">
    <location>
        <begin position="355"/>
        <end position="377"/>
    </location>
</feature>
<gene>
    <name evidence="2" type="ORF">CH63R_14532</name>
</gene>
<dbReference type="KEGG" id="chig:CH63R_14532"/>
<reference evidence="3" key="1">
    <citation type="journal article" date="2017" name="BMC Genomics">
        <title>Gapless genome assembly of Colletotrichum higginsianum reveals chromosome structure and association of transposable elements with secondary metabolite gene clusters.</title>
        <authorList>
            <person name="Dallery J.-F."/>
            <person name="Lapalu N."/>
            <person name="Zampounis A."/>
            <person name="Pigne S."/>
            <person name="Luyten I."/>
            <person name="Amselem J."/>
            <person name="Wittenberg A.H.J."/>
            <person name="Zhou S."/>
            <person name="de Queiroz M.V."/>
            <person name="Robin G.P."/>
            <person name="Auger A."/>
            <person name="Hainaut M."/>
            <person name="Henrissat B."/>
            <person name="Kim K.-T."/>
            <person name="Lee Y.-H."/>
            <person name="Lespinet O."/>
            <person name="Schwartz D.C."/>
            <person name="Thon M.R."/>
            <person name="O'Connell R.J."/>
        </authorList>
    </citation>
    <scope>NUCLEOTIDE SEQUENCE [LARGE SCALE GENOMIC DNA]</scope>
    <source>
        <strain evidence="3">IMI 349063</strain>
    </source>
</reference>
<comment type="caution">
    <text evidence="2">The sequence shown here is derived from an EMBL/GenBank/DDBJ whole genome shotgun (WGS) entry which is preliminary data.</text>
</comment>
<protein>
    <submittedName>
        <fullName evidence="2">Uncharacterized protein</fullName>
    </submittedName>
</protein>
<feature type="compositionally biased region" description="Basic and acidic residues" evidence="1">
    <location>
        <begin position="368"/>
        <end position="377"/>
    </location>
</feature>
<dbReference type="OrthoDB" id="4842209at2759"/>
<dbReference type="EMBL" id="LTAN01000012">
    <property type="protein sequence ID" value="OBR01960.1"/>
    <property type="molecule type" value="Genomic_DNA"/>
</dbReference>
<dbReference type="Proteomes" id="UP000092177">
    <property type="component" value="Chromosome 12"/>
</dbReference>
<name>A0A1B7XQC3_COLHI</name>
<feature type="region of interest" description="Disordered" evidence="1">
    <location>
        <begin position="24"/>
        <end position="62"/>
    </location>
</feature>
<dbReference type="RefSeq" id="XP_018150478.1">
    <property type="nucleotide sequence ID" value="XM_018309506.1"/>
</dbReference>
<dbReference type="GeneID" id="28873613"/>
<proteinExistence type="predicted"/>